<feature type="domain" description="Cation/H+ exchanger transmembrane" evidence="11">
    <location>
        <begin position="74"/>
        <end position="455"/>
    </location>
</feature>
<keyword evidence="3 9" id="KW-0812">Transmembrane</keyword>
<dbReference type="WBParaSite" id="nRc.2.0.1.t14140-RA">
    <property type="protein sequence ID" value="nRc.2.0.1.t14140-RA"/>
    <property type="gene ID" value="nRc.2.0.1.g14140"/>
</dbReference>
<dbReference type="Gene3D" id="6.10.140.1330">
    <property type="match status" value="1"/>
</dbReference>
<feature type="transmembrane region" description="Helical" evidence="10">
    <location>
        <begin position="356"/>
        <end position="376"/>
    </location>
</feature>
<evidence type="ECO:0000256" key="4">
    <source>
        <dbReference type="ARBA" id="ARBA00022989"/>
    </source>
</evidence>
<dbReference type="InterPro" id="IPR004709">
    <property type="entry name" value="NaH_exchanger"/>
</dbReference>
<dbReference type="NCBIfam" id="TIGR00840">
    <property type="entry name" value="b_cpa1"/>
    <property type="match status" value="1"/>
</dbReference>
<evidence type="ECO:0000256" key="10">
    <source>
        <dbReference type="SAM" id="Phobius"/>
    </source>
</evidence>
<feature type="transmembrane region" description="Helical" evidence="10">
    <location>
        <begin position="134"/>
        <end position="158"/>
    </location>
</feature>
<dbReference type="GO" id="GO:0015385">
    <property type="term" value="F:sodium:proton antiporter activity"/>
    <property type="evidence" value="ECO:0007669"/>
    <property type="project" value="InterPro"/>
</dbReference>
<comment type="similarity">
    <text evidence="9">Belongs to the monovalent cation:proton antiporter 1 (CPA1) transporter (TC 2.A.36) family.</text>
</comment>
<protein>
    <recommendedName>
        <fullName evidence="9">Sodium/hydrogen exchanger</fullName>
    </recommendedName>
</protein>
<keyword evidence="12" id="KW-1185">Reference proteome</keyword>
<dbReference type="InterPro" id="IPR006153">
    <property type="entry name" value="Cation/H_exchanger_TM"/>
</dbReference>
<dbReference type="AlphaFoldDB" id="A0A915IJZ4"/>
<feature type="transmembrane region" description="Helical" evidence="10">
    <location>
        <begin position="95"/>
        <end position="114"/>
    </location>
</feature>
<feature type="transmembrane region" description="Helical" evidence="10">
    <location>
        <begin position="323"/>
        <end position="344"/>
    </location>
</feature>
<evidence type="ECO:0000256" key="6">
    <source>
        <dbReference type="ARBA" id="ARBA00023065"/>
    </source>
</evidence>
<feature type="transmembrane region" description="Helical" evidence="10">
    <location>
        <begin position="429"/>
        <end position="450"/>
    </location>
</feature>
<keyword evidence="5" id="KW-0915">Sodium</keyword>
<comment type="subcellular location">
    <subcellularLocation>
        <location evidence="1">Membrane</location>
        <topology evidence="1">Multi-pass membrane protein</topology>
    </subcellularLocation>
</comment>
<proteinExistence type="inferred from homology"/>
<reference evidence="13" key="1">
    <citation type="submission" date="2022-11" db="UniProtKB">
        <authorList>
            <consortium name="WormBaseParasite"/>
        </authorList>
    </citation>
    <scope>IDENTIFICATION</scope>
</reference>
<evidence type="ECO:0000256" key="9">
    <source>
        <dbReference type="RuleBase" id="RU003722"/>
    </source>
</evidence>
<dbReference type="Proteomes" id="UP000887565">
    <property type="component" value="Unplaced"/>
</dbReference>
<sequence>MIDDNLSRTDQIWTYLRKDDGFSKILPTHGRHDDGQKRLDSGLKVADWNYENVQEPLILTFCIIAISIFKLCNMLIMVGLVIGFLFYVENADNQLKFLLFDSHAFFLFLLPPIILESAYSLRDRAFLESIATILLYAVIGTVLNIVIIGPLLFLVCYFGFAQLNLIECMIFASLISAVDPVAVLAIFQELGVNKMLYFMVFGESLFNDAVTVVTYNMFAAFQRVESVGLKEISLGCASFVCVALGGIIIGSISGLITAFLTKYTTKTRVVEPILFFGMSYLSYLLAELVKFSGIISIICCGIVQSHYAVENISSKSYISIHYFSKVASAVAESLIFIILGVALISHSSIWKQFNAIFAFWALFLCIITRFAVVFFLTHFVNRFFLGMRRVTRDEQLIVAYGGLRGAITFSLAFMFVIDTTDRDKVMVKNIMLTSSYVVILFTVFVQGITLKPLVKLIRIQLQAKDTSLTREINRARKKQEKCAINSHGLLAALVLFIVLSLERQHFL</sequence>
<dbReference type="GO" id="GO:0098719">
    <property type="term" value="P:sodium ion import across plasma membrane"/>
    <property type="evidence" value="ECO:0007669"/>
    <property type="project" value="TreeGrafter"/>
</dbReference>
<keyword evidence="9" id="KW-0050">Antiport</keyword>
<dbReference type="InterPro" id="IPR018422">
    <property type="entry name" value="Cation/H_exchanger_CPA1"/>
</dbReference>
<dbReference type="PANTHER" id="PTHR10110:SF126">
    <property type="entry name" value="NA(+)_H(+) EXCHANGER PROTEIN 7"/>
    <property type="match status" value="1"/>
</dbReference>
<feature type="transmembrane region" description="Helical" evidence="10">
    <location>
        <begin position="170"/>
        <end position="190"/>
    </location>
</feature>
<feature type="transmembrane region" description="Helical" evidence="10">
    <location>
        <begin position="397"/>
        <end position="417"/>
    </location>
</feature>
<keyword evidence="8 9" id="KW-0739">Sodium transport</keyword>
<evidence type="ECO:0000313" key="12">
    <source>
        <dbReference type="Proteomes" id="UP000887565"/>
    </source>
</evidence>
<keyword evidence="6 9" id="KW-0406">Ion transport</keyword>
<feature type="transmembrane region" description="Helical" evidence="10">
    <location>
        <begin position="57"/>
        <end position="88"/>
    </location>
</feature>
<accession>A0A915IJZ4</accession>
<keyword evidence="2 9" id="KW-0813">Transport</keyword>
<evidence type="ECO:0000256" key="1">
    <source>
        <dbReference type="ARBA" id="ARBA00004141"/>
    </source>
</evidence>
<dbReference type="GO" id="GO:0051453">
    <property type="term" value="P:regulation of intracellular pH"/>
    <property type="evidence" value="ECO:0007669"/>
    <property type="project" value="TreeGrafter"/>
</dbReference>
<dbReference type="Pfam" id="PF00999">
    <property type="entry name" value="Na_H_Exchanger"/>
    <property type="match status" value="1"/>
</dbReference>
<dbReference type="GO" id="GO:0015386">
    <property type="term" value="F:potassium:proton antiporter activity"/>
    <property type="evidence" value="ECO:0007669"/>
    <property type="project" value="TreeGrafter"/>
</dbReference>
<evidence type="ECO:0000313" key="13">
    <source>
        <dbReference type="WBParaSite" id="nRc.2.0.1.t14140-RA"/>
    </source>
</evidence>
<evidence type="ECO:0000256" key="7">
    <source>
        <dbReference type="ARBA" id="ARBA00023136"/>
    </source>
</evidence>
<keyword evidence="7 10" id="KW-0472">Membrane</keyword>
<evidence type="ECO:0000256" key="8">
    <source>
        <dbReference type="ARBA" id="ARBA00023201"/>
    </source>
</evidence>
<dbReference type="GO" id="GO:0005886">
    <property type="term" value="C:plasma membrane"/>
    <property type="evidence" value="ECO:0007669"/>
    <property type="project" value="TreeGrafter"/>
</dbReference>
<feature type="transmembrane region" description="Helical" evidence="10">
    <location>
        <begin position="280"/>
        <end position="303"/>
    </location>
</feature>
<keyword evidence="4 10" id="KW-1133">Transmembrane helix</keyword>
<evidence type="ECO:0000256" key="5">
    <source>
        <dbReference type="ARBA" id="ARBA00023053"/>
    </source>
</evidence>
<feature type="transmembrane region" description="Helical" evidence="10">
    <location>
        <begin position="232"/>
        <end position="260"/>
    </location>
</feature>
<dbReference type="OMA" id="ATPPFWA"/>
<dbReference type="PANTHER" id="PTHR10110">
    <property type="entry name" value="SODIUM/HYDROGEN EXCHANGER"/>
    <property type="match status" value="1"/>
</dbReference>
<dbReference type="PRINTS" id="PR01084">
    <property type="entry name" value="NAHEXCHNGR"/>
</dbReference>
<feature type="transmembrane region" description="Helical" evidence="10">
    <location>
        <begin position="482"/>
        <end position="501"/>
    </location>
</feature>
<evidence type="ECO:0000256" key="3">
    <source>
        <dbReference type="ARBA" id="ARBA00022692"/>
    </source>
</evidence>
<name>A0A915IJZ4_ROMCU</name>
<evidence type="ECO:0000259" key="11">
    <source>
        <dbReference type="Pfam" id="PF00999"/>
    </source>
</evidence>
<evidence type="ECO:0000256" key="2">
    <source>
        <dbReference type="ARBA" id="ARBA00022448"/>
    </source>
</evidence>
<organism evidence="12 13">
    <name type="scientific">Romanomermis culicivorax</name>
    <name type="common">Nematode worm</name>
    <dbReference type="NCBI Taxonomy" id="13658"/>
    <lineage>
        <taxon>Eukaryota</taxon>
        <taxon>Metazoa</taxon>
        <taxon>Ecdysozoa</taxon>
        <taxon>Nematoda</taxon>
        <taxon>Enoplea</taxon>
        <taxon>Dorylaimia</taxon>
        <taxon>Mermithida</taxon>
        <taxon>Mermithoidea</taxon>
        <taxon>Mermithidae</taxon>
        <taxon>Romanomermis</taxon>
    </lineage>
</organism>